<evidence type="ECO:0000256" key="8">
    <source>
        <dbReference type="ARBA" id="ARBA00039432"/>
    </source>
</evidence>
<sequence length="309" mass="34391">NMDGQHRARVGAGLQNMGNTCFLNAVLQCLTYTSSLAHYLLSREHSQSCVQLADCVMCRVQEHVHKVLHPTASAIKPLDVLTVLPRIGEQFQLDMQEDAHEFLRCTLDAMGRACLPAGSNLDIQLTIVYQIFGGFLRSRVMCSSCQVISDVYEPFLDVLLDIKEAASLTEALKNFVKPELLDGENRFRCCHCGQMAAASKRMTIHGAPQVLTVGLKRFEVFTGGKISKVVKYPEILDLGPYMSEASGEVQLYSLYAVLVHSGDNCHSGHYYCYTKASNGLWYKMDDSSVTPCGINIILQQEAYLLFYAR</sequence>
<comment type="caution">
    <text evidence="14">The sequence shown here is derived from an EMBL/GenBank/DDBJ whole genome shotgun (WGS) entry which is preliminary data.</text>
</comment>
<dbReference type="Pfam" id="PF00443">
    <property type="entry name" value="UCH"/>
    <property type="match status" value="1"/>
</dbReference>
<evidence type="ECO:0000313" key="15">
    <source>
        <dbReference type="Proteomes" id="UP000579904"/>
    </source>
</evidence>
<evidence type="ECO:0000256" key="7">
    <source>
        <dbReference type="ARBA" id="ARBA00022807"/>
    </source>
</evidence>
<evidence type="ECO:0000256" key="12">
    <source>
        <dbReference type="ARBA" id="ARBA00043009"/>
    </source>
</evidence>
<dbReference type="EMBL" id="VZUB01049185">
    <property type="protein sequence ID" value="NXU81283.1"/>
    <property type="molecule type" value="Genomic_DNA"/>
</dbReference>
<dbReference type="PROSITE" id="PS00973">
    <property type="entry name" value="USP_2"/>
    <property type="match status" value="1"/>
</dbReference>
<reference evidence="14 15" key="1">
    <citation type="submission" date="2019-09" db="EMBL/GenBank/DDBJ databases">
        <title>Bird 10,000 Genomes (B10K) Project - Family phase.</title>
        <authorList>
            <person name="Zhang G."/>
        </authorList>
    </citation>
    <scope>NUCLEOTIDE SEQUENCE [LARGE SCALE GENOMIC DNA]</scope>
    <source>
        <strain evidence="14">OUT-0002</strain>
    </source>
</reference>
<dbReference type="GO" id="GO:0004843">
    <property type="term" value="F:cysteine-type deubiquitinase activity"/>
    <property type="evidence" value="ECO:0007669"/>
    <property type="project" value="UniProtKB-EC"/>
</dbReference>
<dbReference type="SUPFAM" id="SSF54001">
    <property type="entry name" value="Cysteine proteinases"/>
    <property type="match status" value="1"/>
</dbReference>
<dbReference type="GO" id="GO:0016579">
    <property type="term" value="P:protein deubiquitination"/>
    <property type="evidence" value="ECO:0007669"/>
    <property type="project" value="InterPro"/>
</dbReference>
<dbReference type="InterPro" id="IPR028889">
    <property type="entry name" value="USP"/>
</dbReference>
<keyword evidence="7" id="KW-0788">Thiol protease</keyword>
<evidence type="ECO:0000256" key="1">
    <source>
        <dbReference type="ARBA" id="ARBA00000707"/>
    </source>
</evidence>
<dbReference type="GO" id="GO:0005829">
    <property type="term" value="C:cytosol"/>
    <property type="evidence" value="ECO:0007669"/>
    <property type="project" value="TreeGrafter"/>
</dbReference>
<dbReference type="GO" id="GO:0042981">
    <property type="term" value="P:regulation of apoptotic process"/>
    <property type="evidence" value="ECO:0007669"/>
    <property type="project" value="TreeGrafter"/>
</dbReference>
<evidence type="ECO:0000256" key="2">
    <source>
        <dbReference type="ARBA" id="ARBA00009085"/>
    </source>
</evidence>
<dbReference type="InterPro" id="IPR050164">
    <property type="entry name" value="Peptidase_C19"/>
</dbReference>
<gene>
    <name evidence="14" type="primary">Usp42</name>
    <name evidence="14" type="ORF">OREMEL_R05858</name>
</gene>
<evidence type="ECO:0000256" key="4">
    <source>
        <dbReference type="ARBA" id="ARBA00022670"/>
    </source>
</evidence>
<feature type="non-terminal residue" evidence="14">
    <location>
        <position position="1"/>
    </location>
</feature>
<dbReference type="PANTHER" id="PTHR24006:SF758">
    <property type="entry name" value="UBIQUITIN CARBOXYL-TERMINAL HYDROLASE 36"/>
    <property type="match status" value="1"/>
</dbReference>
<evidence type="ECO:0000256" key="10">
    <source>
        <dbReference type="ARBA" id="ARBA00042154"/>
    </source>
</evidence>
<name>A0A7L3NR29_9AVES</name>
<dbReference type="PROSITE" id="PS00972">
    <property type="entry name" value="USP_1"/>
    <property type="match status" value="1"/>
</dbReference>
<evidence type="ECO:0000256" key="6">
    <source>
        <dbReference type="ARBA" id="ARBA00022801"/>
    </source>
</evidence>
<feature type="non-terminal residue" evidence="14">
    <location>
        <position position="309"/>
    </location>
</feature>
<protein>
    <recommendedName>
        <fullName evidence="8">Ubiquitin carboxyl-terminal hydrolase 36</fullName>
        <ecNumber evidence="3">3.4.19.12</ecNumber>
    </recommendedName>
    <alternativeName>
        <fullName evidence="11">Deubiquitinating enzyme 36</fullName>
    </alternativeName>
    <alternativeName>
        <fullName evidence="10">Protein scrawny</fullName>
    </alternativeName>
    <alternativeName>
        <fullName evidence="9">Ubiquitin thioesterase 36</fullName>
    </alternativeName>
    <alternativeName>
        <fullName evidence="12">Ubiquitin-specific-processing protease 36</fullName>
    </alternativeName>
</protein>
<accession>A0A7L3NR29</accession>
<feature type="domain" description="USP" evidence="13">
    <location>
        <begin position="12"/>
        <end position="309"/>
    </location>
</feature>
<evidence type="ECO:0000256" key="3">
    <source>
        <dbReference type="ARBA" id="ARBA00012759"/>
    </source>
</evidence>
<dbReference type="AlphaFoldDB" id="A0A7L3NR29"/>
<dbReference type="PROSITE" id="PS50235">
    <property type="entry name" value="USP_3"/>
    <property type="match status" value="1"/>
</dbReference>
<dbReference type="GO" id="GO:0005634">
    <property type="term" value="C:nucleus"/>
    <property type="evidence" value="ECO:0007669"/>
    <property type="project" value="TreeGrafter"/>
</dbReference>
<keyword evidence="6 14" id="KW-0378">Hydrolase</keyword>
<keyword evidence="5" id="KW-0833">Ubl conjugation pathway</keyword>
<proteinExistence type="inferred from homology"/>
<dbReference type="Gene3D" id="3.90.70.10">
    <property type="entry name" value="Cysteine proteinases"/>
    <property type="match status" value="1"/>
</dbReference>
<dbReference type="OrthoDB" id="420187at2759"/>
<comment type="similarity">
    <text evidence="2">Belongs to the peptidase C19 family.</text>
</comment>
<evidence type="ECO:0000259" key="13">
    <source>
        <dbReference type="PROSITE" id="PS50235"/>
    </source>
</evidence>
<keyword evidence="15" id="KW-1185">Reference proteome</keyword>
<keyword evidence="4" id="KW-0645">Protease</keyword>
<dbReference type="PANTHER" id="PTHR24006">
    <property type="entry name" value="UBIQUITIN CARBOXYL-TERMINAL HYDROLASE"/>
    <property type="match status" value="1"/>
</dbReference>
<evidence type="ECO:0000313" key="14">
    <source>
        <dbReference type="EMBL" id="NXU81283.1"/>
    </source>
</evidence>
<dbReference type="Proteomes" id="UP000579904">
    <property type="component" value="Unassembled WGS sequence"/>
</dbReference>
<dbReference type="InterPro" id="IPR001394">
    <property type="entry name" value="Peptidase_C19_UCH"/>
</dbReference>
<organism evidence="14 15">
    <name type="scientific">Oreotrochilus melanogaster</name>
    <dbReference type="NCBI Taxonomy" id="689266"/>
    <lineage>
        <taxon>Eukaryota</taxon>
        <taxon>Metazoa</taxon>
        <taxon>Chordata</taxon>
        <taxon>Craniata</taxon>
        <taxon>Vertebrata</taxon>
        <taxon>Euteleostomi</taxon>
        <taxon>Archelosauria</taxon>
        <taxon>Archosauria</taxon>
        <taxon>Dinosauria</taxon>
        <taxon>Saurischia</taxon>
        <taxon>Theropoda</taxon>
        <taxon>Coelurosauria</taxon>
        <taxon>Aves</taxon>
        <taxon>Neognathae</taxon>
        <taxon>Neoaves</taxon>
        <taxon>Strisores</taxon>
        <taxon>Apodiformes</taxon>
        <taxon>Trochilidae</taxon>
        <taxon>Oreotrochilus</taxon>
    </lineage>
</organism>
<evidence type="ECO:0000256" key="11">
    <source>
        <dbReference type="ARBA" id="ARBA00042420"/>
    </source>
</evidence>
<dbReference type="InterPro" id="IPR038765">
    <property type="entry name" value="Papain-like_cys_pep_sf"/>
</dbReference>
<dbReference type="EC" id="3.4.19.12" evidence="3"/>
<evidence type="ECO:0000256" key="9">
    <source>
        <dbReference type="ARBA" id="ARBA00041300"/>
    </source>
</evidence>
<dbReference type="CDD" id="cd02661">
    <property type="entry name" value="Peptidase_C19E"/>
    <property type="match status" value="1"/>
</dbReference>
<evidence type="ECO:0000256" key="5">
    <source>
        <dbReference type="ARBA" id="ARBA00022786"/>
    </source>
</evidence>
<dbReference type="InterPro" id="IPR018200">
    <property type="entry name" value="USP_CS"/>
</dbReference>
<dbReference type="GO" id="GO:0006508">
    <property type="term" value="P:proteolysis"/>
    <property type="evidence" value="ECO:0007669"/>
    <property type="project" value="UniProtKB-KW"/>
</dbReference>
<dbReference type="FunFam" id="3.90.70.10:FF:000119">
    <property type="entry name" value="Ubiquitin specific peptidase 36"/>
    <property type="match status" value="1"/>
</dbReference>
<comment type="catalytic activity">
    <reaction evidence="1">
        <text>Thiol-dependent hydrolysis of ester, thioester, amide, peptide and isopeptide bonds formed by the C-terminal Gly of ubiquitin (a 76-residue protein attached to proteins as an intracellular targeting signal).</text>
        <dbReference type="EC" id="3.4.19.12"/>
    </reaction>
</comment>